<keyword evidence="3" id="KW-0378">Hydrolase</keyword>
<dbReference type="PANTHER" id="PTHR42978">
    <property type="entry name" value="QUORUM-QUENCHING LACTONASE YTNP-RELATED-RELATED"/>
    <property type="match status" value="1"/>
</dbReference>
<dbReference type="CDD" id="cd07730">
    <property type="entry name" value="metallo-hydrolase-like_MBL-fold"/>
    <property type="match status" value="1"/>
</dbReference>
<dbReference type="AlphaFoldDB" id="A0A3M2SGJ2"/>
<dbReference type="SUPFAM" id="SSF56281">
    <property type="entry name" value="Metallo-hydrolase/oxidoreductase"/>
    <property type="match status" value="1"/>
</dbReference>
<evidence type="ECO:0000259" key="5">
    <source>
        <dbReference type="SMART" id="SM00849"/>
    </source>
</evidence>
<dbReference type="InterPro" id="IPR051013">
    <property type="entry name" value="MBL_superfamily_lactonases"/>
</dbReference>
<name>A0A3M2SGJ2_9HYPO</name>
<dbReference type="GO" id="GO:0016787">
    <property type="term" value="F:hydrolase activity"/>
    <property type="evidence" value="ECO:0007669"/>
    <property type="project" value="UniProtKB-KW"/>
</dbReference>
<dbReference type="OrthoDB" id="10250730at2759"/>
<dbReference type="PANTHER" id="PTHR42978:SF5">
    <property type="entry name" value="METALLO-BETA-LACTAMASE DOMAIN-CONTAINING PROTEIN"/>
    <property type="match status" value="1"/>
</dbReference>
<comment type="similarity">
    <text evidence="1">Belongs to the metallo-beta-lactamase superfamily.</text>
</comment>
<gene>
    <name evidence="6" type="ORF">CDV36_003643</name>
</gene>
<evidence type="ECO:0000313" key="6">
    <source>
        <dbReference type="EMBL" id="RMJ16686.1"/>
    </source>
</evidence>
<dbReference type="InterPro" id="IPR001279">
    <property type="entry name" value="Metallo-B-lactamas"/>
</dbReference>
<organism evidence="6 7">
    <name type="scientific">Fusarium kuroshium</name>
    <dbReference type="NCBI Taxonomy" id="2010991"/>
    <lineage>
        <taxon>Eukaryota</taxon>
        <taxon>Fungi</taxon>
        <taxon>Dikarya</taxon>
        <taxon>Ascomycota</taxon>
        <taxon>Pezizomycotina</taxon>
        <taxon>Sordariomycetes</taxon>
        <taxon>Hypocreomycetidae</taxon>
        <taxon>Hypocreales</taxon>
        <taxon>Nectriaceae</taxon>
        <taxon>Fusarium</taxon>
        <taxon>Fusarium solani species complex</taxon>
    </lineage>
</organism>
<dbReference type="Pfam" id="PF00753">
    <property type="entry name" value="Lactamase_B"/>
    <property type="match status" value="1"/>
</dbReference>
<dbReference type="SMART" id="SM00849">
    <property type="entry name" value="Lactamase_B"/>
    <property type="match status" value="1"/>
</dbReference>
<evidence type="ECO:0000256" key="1">
    <source>
        <dbReference type="ARBA" id="ARBA00007749"/>
    </source>
</evidence>
<evidence type="ECO:0000256" key="2">
    <source>
        <dbReference type="ARBA" id="ARBA00022723"/>
    </source>
</evidence>
<dbReference type="EMBL" id="NKUJ01000044">
    <property type="protein sequence ID" value="RMJ16686.1"/>
    <property type="molecule type" value="Genomic_DNA"/>
</dbReference>
<dbReference type="GO" id="GO:0046872">
    <property type="term" value="F:metal ion binding"/>
    <property type="evidence" value="ECO:0007669"/>
    <property type="project" value="UniProtKB-KW"/>
</dbReference>
<dbReference type="Proteomes" id="UP000277212">
    <property type="component" value="Unassembled WGS sequence"/>
</dbReference>
<protein>
    <recommendedName>
        <fullName evidence="5">Metallo-beta-lactamase domain-containing protein</fullName>
    </recommendedName>
</protein>
<keyword evidence="7" id="KW-1185">Reference proteome</keyword>
<dbReference type="InterPro" id="IPR036866">
    <property type="entry name" value="RibonucZ/Hydroxyglut_hydro"/>
</dbReference>
<evidence type="ECO:0000256" key="4">
    <source>
        <dbReference type="ARBA" id="ARBA00022833"/>
    </source>
</evidence>
<dbReference type="Gene3D" id="3.60.15.10">
    <property type="entry name" value="Ribonuclease Z/Hydroxyacylglutathione hydrolase-like"/>
    <property type="match status" value="1"/>
</dbReference>
<keyword evidence="4" id="KW-0862">Zinc</keyword>
<evidence type="ECO:0000256" key="3">
    <source>
        <dbReference type="ARBA" id="ARBA00022801"/>
    </source>
</evidence>
<accession>A0A3M2SGJ2</accession>
<keyword evidence="2" id="KW-0479">Metal-binding</keyword>
<reference evidence="6 7" key="1">
    <citation type="submission" date="2017-06" db="EMBL/GenBank/DDBJ databases">
        <title>Comparative genomic analysis of Ambrosia Fusariam Clade fungi.</title>
        <authorList>
            <person name="Stajich J.E."/>
            <person name="Carrillo J."/>
            <person name="Kijimoto T."/>
            <person name="Eskalen A."/>
            <person name="O'Donnell K."/>
            <person name="Kasson M."/>
        </authorList>
    </citation>
    <scope>NUCLEOTIDE SEQUENCE [LARGE SCALE GENOMIC DNA]</scope>
    <source>
        <strain evidence="6">UCR3666</strain>
    </source>
</reference>
<evidence type="ECO:0000313" key="7">
    <source>
        <dbReference type="Proteomes" id="UP000277212"/>
    </source>
</evidence>
<feature type="domain" description="Metallo-beta-lactamase" evidence="5">
    <location>
        <begin position="55"/>
        <end position="272"/>
    </location>
</feature>
<proteinExistence type="inferred from homology"/>
<sequence length="388" mass="42462">MSNPEISPKTAPSLVLPPGKVICQVSAVDTTANLAVPSDTLVQPPIPGHELMNFPTIAFLITHPSGDQVMFDLGTRKDFWNLPPPTAAIIDAKIPGINIKKNVIDILVEGRVDPKKLRAAIISHWHFDHVGDPSTFPETMEFIVGPGFSRDFLPGYPTVEGSPFFEGNFKDRKVNELSFSDLVVAGYRAVDYFGDGSLYILDTPGHAVGHISALVRTTVDTFAFLGGDICHFGGSFRPTQYTPMPAELSPADIIPHYRQAAPFACSLFTACHPDQSNARTSPYYQPRSGEGSWYIDPPTAAKSIEGLTVVDADEKVLVLIAHDPGLLHTLPFFPNGEINNWYNAGWKKGLRWAFLDELPVPGKTRRFLMDGTYKDGVCVKKLDVASVD</sequence>
<comment type="caution">
    <text evidence="6">The sequence shown here is derived from an EMBL/GenBank/DDBJ whole genome shotgun (WGS) entry which is preliminary data.</text>
</comment>
<dbReference type="STRING" id="2010991.A0A3M2SGJ2"/>